<comment type="caution">
    <text evidence="1">The sequence shown here is derived from an EMBL/GenBank/DDBJ whole genome shotgun (WGS) entry which is preliminary data.</text>
</comment>
<evidence type="ECO:0000313" key="1">
    <source>
        <dbReference type="EMBL" id="KAA9012530.1"/>
    </source>
</evidence>
<dbReference type="EMBL" id="VYKL01000060">
    <property type="protein sequence ID" value="KAA9012530.1"/>
    <property type="molecule type" value="Genomic_DNA"/>
</dbReference>
<sequence length="163" mass="19110">MKPNLENKYMNGLYSIVNVHKPIDKLLASSLLMTRALSSSEEFNGQSKEDYCIFCLIPFLKSIINLQQMYFNKNDLCIRYSDSMIDNQDENLEYEVIEETIDDLKKVSLHLSLADSINHELQEVLSSLIQQTKNRGRFKTKVRNHDTNKTELVWTNHHMIIKR</sequence>
<name>A0A5J5GWB1_9BACI</name>
<evidence type="ECO:0000313" key="2">
    <source>
        <dbReference type="Proteomes" id="UP000326671"/>
    </source>
</evidence>
<accession>A0A5J5GWB1</accession>
<keyword evidence="2" id="KW-1185">Reference proteome</keyword>
<dbReference type="Proteomes" id="UP000326671">
    <property type="component" value="Unassembled WGS sequence"/>
</dbReference>
<reference evidence="1 2" key="1">
    <citation type="submission" date="2019-09" db="EMBL/GenBank/DDBJ databases">
        <title>Whole genome sequences of isolates from the Mars Exploration Rovers.</title>
        <authorList>
            <person name="Seuylemezian A."/>
            <person name="Vaishampayan P."/>
        </authorList>
    </citation>
    <scope>NUCLEOTIDE SEQUENCE [LARGE SCALE GENOMIC DNA]</scope>
    <source>
        <strain evidence="1 2">MER_TA_151</strain>
    </source>
</reference>
<organism evidence="1 2">
    <name type="scientific">Niallia endozanthoxylica</name>
    <dbReference type="NCBI Taxonomy" id="2036016"/>
    <lineage>
        <taxon>Bacteria</taxon>
        <taxon>Bacillati</taxon>
        <taxon>Bacillota</taxon>
        <taxon>Bacilli</taxon>
        <taxon>Bacillales</taxon>
        <taxon>Bacillaceae</taxon>
        <taxon>Niallia</taxon>
    </lineage>
</organism>
<protein>
    <submittedName>
        <fullName evidence="1">Uncharacterized protein</fullName>
    </submittedName>
</protein>
<dbReference type="RefSeq" id="WP_150442806.1">
    <property type="nucleotide sequence ID" value="NZ_VYKL01000060.1"/>
</dbReference>
<proteinExistence type="predicted"/>
<dbReference type="AlphaFoldDB" id="A0A5J5GWB1"/>
<gene>
    <name evidence="1" type="ORF">F4V44_25590</name>
</gene>